<dbReference type="SMART" id="SM01260">
    <property type="entry name" value="LANC_like"/>
    <property type="match status" value="1"/>
</dbReference>
<dbReference type="PRINTS" id="PR01955">
    <property type="entry name" value="LANCFRANKIA"/>
</dbReference>
<dbReference type="PRINTS" id="PR01950">
    <property type="entry name" value="LANCSUPER"/>
</dbReference>
<accession>A0A7W7R9R8</accession>
<name>A0A7W7R9R8_KITKI</name>
<dbReference type="RefSeq" id="WP_184944748.1">
    <property type="nucleotide sequence ID" value="NZ_JACHJV010000002.1"/>
</dbReference>
<protein>
    <recommendedName>
        <fullName evidence="4">Lanthionine synthetase</fullName>
    </recommendedName>
</protein>
<keyword evidence="1" id="KW-0862">Zinc</keyword>
<dbReference type="SUPFAM" id="SSF158745">
    <property type="entry name" value="LanC-like"/>
    <property type="match status" value="1"/>
</dbReference>
<evidence type="ECO:0000313" key="3">
    <source>
        <dbReference type="Proteomes" id="UP000540506"/>
    </source>
</evidence>
<evidence type="ECO:0000313" key="2">
    <source>
        <dbReference type="EMBL" id="MBB4927934.1"/>
    </source>
</evidence>
<dbReference type="Gene3D" id="1.50.10.20">
    <property type="match status" value="1"/>
</dbReference>
<comment type="caution">
    <text evidence="2">The sequence shown here is derived from an EMBL/GenBank/DDBJ whole genome shotgun (WGS) entry which is preliminary data.</text>
</comment>
<dbReference type="Pfam" id="PF05147">
    <property type="entry name" value="LANC_like"/>
    <property type="match status" value="1"/>
</dbReference>
<evidence type="ECO:0008006" key="4">
    <source>
        <dbReference type="Google" id="ProtNLM"/>
    </source>
</evidence>
<dbReference type="CDD" id="cd04793">
    <property type="entry name" value="LanC"/>
    <property type="match status" value="1"/>
</dbReference>
<dbReference type="AlphaFoldDB" id="A0A7W7R9R8"/>
<evidence type="ECO:0000256" key="1">
    <source>
        <dbReference type="PIRSR" id="PIRSR607822-1"/>
    </source>
</evidence>
<proteinExistence type="predicted"/>
<dbReference type="GO" id="GO:0046872">
    <property type="term" value="F:metal ion binding"/>
    <property type="evidence" value="ECO:0007669"/>
    <property type="project" value="UniProtKB-KW"/>
</dbReference>
<dbReference type="EMBL" id="JACHJV010000002">
    <property type="protein sequence ID" value="MBB4927934.1"/>
    <property type="molecule type" value="Genomic_DNA"/>
</dbReference>
<dbReference type="InterPro" id="IPR033889">
    <property type="entry name" value="LanC"/>
</dbReference>
<feature type="binding site" evidence="1">
    <location>
        <position position="350"/>
    </location>
    <ligand>
        <name>Zn(2+)</name>
        <dbReference type="ChEBI" id="CHEBI:29105"/>
    </ligand>
</feature>
<gene>
    <name evidence="2" type="ORF">FHR34_007029</name>
</gene>
<keyword evidence="3" id="KW-1185">Reference proteome</keyword>
<dbReference type="GO" id="GO:0031179">
    <property type="term" value="P:peptide modification"/>
    <property type="evidence" value="ECO:0007669"/>
    <property type="project" value="InterPro"/>
</dbReference>
<sequence length="447" mass="47231">MTTALVHDRLRERATGIVTELAARLADPDRLIAAATAEGNLDLVPGMTAPAPPWARLGLTEGHPAAALLLTELSHRDPAFAVAAHAHLARAAAGLGGPQPTGLFGGPASLAFAARLAQRSPSHYAGLLESLDTWIEARLTALLATERERLDAARAGVRLSTFDVICGTTGLGRYLLLAPQRHRALLAETLGHLVRLTTPRMLNGRTVPGWWAPLEPGRGPQHPGGHSNLGLAHGISGPLALLSLAWRAGVRVPGQAEAIEAIAAHLLDWQQPNGLWPRSVGYDTYLAGPPGPSREGAMVAWCYGTPGTARALQLAGLALDRPHWHQRAVAAMLTALGEPARAICDTTLCHGWAGVLHIATLLARDSGDQRLAERLPGLVERVTDAYHPDRPFGFRYDRPDVADTLRQAPHRAGFLDGAAGITLALTPHTTGAADTPATAWDAALLLN</sequence>
<feature type="binding site" evidence="1">
    <location>
        <position position="302"/>
    </location>
    <ligand>
        <name>Zn(2+)</name>
        <dbReference type="ChEBI" id="CHEBI:29105"/>
    </ligand>
</feature>
<dbReference type="InterPro" id="IPR007822">
    <property type="entry name" value="LANC-like"/>
</dbReference>
<dbReference type="Proteomes" id="UP000540506">
    <property type="component" value="Unassembled WGS sequence"/>
</dbReference>
<feature type="binding site" evidence="1">
    <location>
        <position position="349"/>
    </location>
    <ligand>
        <name>Zn(2+)</name>
        <dbReference type="ChEBI" id="CHEBI:29105"/>
    </ligand>
</feature>
<organism evidence="2 3">
    <name type="scientific">Kitasatospora kifunensis</name>
    <name type="common">Streptomyces kifunensis</name>
    <dbReference type="NCBI Taxonomy" id="58351"/>
    <lineage>
        <taxon>Bacteria</taxon>
        <taxon>Bacillati</taxon>
        <taxon>Actinomycetota</taxon>
        <taxon>Actinomycetes</taxon>
        <taxon>Kitasatosporales</taxon>
        <taxon>Streptomycetaceae</taxon>
        <taxon>Kitasatospora</taxon>
    </lineage>
</organism>
<reference evidence="2 3" key="1">
    <citation type="submission" date="2020-08" db="EMBL/GenBank/DDBJ databases">
        <title>Sequencing the genomes of 1000 actinobacteria strains.</title>
        <authorList>
            <person name="Klenk H.-P."/>
        </authorList>
    </citation>
    <scope>NUCLEOTIDE SEQUENCE [LARGE SCALE GENOMIC DNA]</scope>
    <source>
        <strain evidence="2 3">DSM 41654</strain>
    </source>
</reference>
<keyword evidence="1" id="KW-0479">Metal-binding</keyword>